<organism evidence="1 2">
    <name type="scientific">Podarcis lilfordi</name>
    <name type="common">Lilford's wall lizard</name>
    <dbReference type="NCBI Taxonomy" id="74358"/>
    <lineage>
        <taxon>Eukaryota</taxon>
        <taxon>Metazoa</taxon>
        <taxon>Chordata</taxon>
        <taxon>Craniata</taxon>
        <taxon>Vertebrata</taxon>
        <taxon>Euteleostomi</taxon>
        <taxon>Lepidosauria</taxon>
        <taxon>Squamata</taxon>
        <taxon>Bifurcata</taxon>
        <taxon>Unidentata</taxon>
        <taxon>Episquamata</taxon>
        <taxon>Laterata</taxon>
        <taxon>Lacertibaenia</taxon>
        <taxon>Lacertidae</taxon>
        <taxon>Podarcis</taxon>
    </lineage>
</organism>
<name>A0AA35JNG9_9SAUR</name>
<accession>A0AA35JNG9</accession>
<dbReference type="Proteomes" id="UP001178461">
    <property type="component" value="Chromosome 1"/>
</dbReference>
<sequence length="74" mass="8391">MGFFAELFKKHIYTSSVSQLPVACQLIQSSHQRCVFFFLGLRCSSTKPRCLKKEEGNHCPPAASQECYAPDCCW</sequence>
<gene>
    <name evidence="1" type="ORF">PODLI_1B011497</name>
</gene>
<evidence type="ECO:0000313" key="1">
    <source>
        <dbReference type="EMBL" id="CAI5763251.1"/>
    </source>
</evidence>
<dbReference type="AlphaFoldDB" id="A0AA35JNG9"/>
<dbReference type="EMBL" id="OX395126">
    <property type="protein sequence ID" value="CAI5763251.1"/>
    <property type="molecule type" value="Genomic_DNA"/>
</dbReference>
<keyword evidence="2" id="KW-1185">Reference proteome</keyword>
<reference evidence="1" key="1">
    <citation type="submission" date="2022-12" db="EMBL/GenBank/DDBJ databases">
        <authorList>
            <person name="Alioto T."/>
            <person name="Alioto T."/>
            <person name="Gomez Garrido J."/>
        </authorList>
    </citation>
    <scope>NUCLEOTIDE SEQUENCE</scope>
</reference>
<evidence type="ECO:0000313" key="2">
    <source>
        <dbReference type="Proteomes" id="UP001178461"/>
    </source>
</evidence>
<proteinExistence type="predicted"/>
<protein>
    <submittedName>
        <fullName evidence="1">Uncharacterized protein</fullName>
    </submittedName>
</protein>